<dbReference type="Proteomes" id="UP000018442">
    <property type="component" value="Unassembled WGS sequence"/>
</dbReference>
<dbReference type="AlphaFoldDB" id="D0SL22"/>
<protein>
    <recommendedName>
        <fullName evidence="3">DUF2750 domain-containing protein</fullName>
    </recommendedName>
</protein>
<dbReference type="EMBL" id="GG705011">
    <property type="protein sequence ID" value="EEY92729.1"/>
    <property type="molecule type" value="Genomic_DNA"/>
</dbReference>
<name>D0SL22_ACIJU</name>
<reference evidence="2" key="1">
    <citation type="journal article" date="2012" name="PLoS ONE">
        <title>The success of Acinetobacter species; genetic, metabolic and virulence attributes.</title>
        <authorList>
            <person name="Peleg A.Y."/>
            <person name="de Breij A."/>
            <person name="Adams M.D."/>
            <person name="Cerqueira G.M."/>
            <person name="Mocali S."/>
            <person name="Galardini M."/>
            <person name="Nibbering P.H."/>
            <person name="Earl A.M."/>
            <person name="Ward D.V."/>
            <person name="Paterson D.L."/>
            <person name="Seifert H."/>
            <person name="Dijkshoorn L."/>
        </authorList>
    </citation>
    <scope>NUCLEOTIDE SEQUENCE [LARGE SCALE GENOMIC DNA]</scope>
    <source>
        <strain evidence="2">SH205</strain>
    </source>
</reference>
<evidence type="ECO:0000313" key="2">
    <source>
        <dbReference type="Proteomes" id="UP000018442"/>
    </source>
</evidence>
<gene>
    <name evidence="1" type="ORF">HMPREF0026_00005</name>
</gene>
<evidence type="ECO:0000313" key="1">
    <source>
        <dbReference type="EMBL" id="EEY92729.1"/>
    </source>
</evidence>
<accession>D0SL22</accession>
<organism evidence="1 2">
    <name type="scientific">Acinetobacter junii SH205</name>
    <dbReference type="NCBI Taxonomy" id="575587"/>
    <lineage>
        <taxon>Bacteria</taxon>
        <taxon>Pseudomonadati</taxon>
        <taxon>Pseudomonadota</taxon>
        <taxon>Gammaproteobacteria</taxon>
        <taxon>Moraxellales</taxon>
        <taxon>Moraxellaceae</taxon>
        <taxon>Acinetobacter</taxon>
    </lineage>
</organism>
<dbReference type="InterPro" id="IPR021284">
    <property type="entry name" value="DUF2750"/>
</dbReference>
<dbReference type="HOGENOM" id="CLU_126055_1_0_6"/>
<evidence type="ECO:0008006" key="3">
    <source>
        <dbReference type="Google" id="ProtNLM"/>
    </source>
</evidence>
<sequence>MSYRMHPKQLENVFALTSKQRYEHFISKVCDWEELWILEDNNENFLIITPQQDLEYLPVWPHADYALAFHEVYPSLKPSQIQLDTFLEIWLPNLNNDGLKAGVLPNLGTTVWNIDPLDLKEELENELKQYE</sequence>
<dbReference type="RefSeq" id="WP_005402046.1">
    <property type="nucleotide sequence ID" value="NZ_GG705011.1"/>
</dbReference>
<proteinExistence type="predicted"/>
<dbReference type="Pfam" id="PF11042">
    <property type="entry name" value="DUF2750"/>
    <property type="match status" value="1"/>
</dbReference>